<organism evidence="4">
    <name type="scientific">marine metagenome</name>
    <dbReference type="NCBI Taxonomy" id="408172"/>
    <lineage>
        <taxon>unclassified sequences</taxon>
        <taxon>metagenomes</taxon>
        <taxon>ecological metagenomes</taxon>
    </lineage>
</organism>
<dbReference type="AlphaFoldDB" id="A0A382YXJ8"/>
<keyword evidence="1" id="KW-0521">NADP</keyword>
<accession>A0A382YXJ8</accession>
<feature type="domain" description="Dihydrodipicolinate reductase N-terminal" evidence="3">
    <location>
        <begin position="3"/>
        <end position="125"/>
    </location>
</feature>
<dbReference type="InterPro" id="IPR023940">
    <property type="entry name" value="DHDPR_bac"/>
</dbReference>
<evidence type="ECO:0000256" key="1">
    <source>
        <dbReference type="ARBA" id="ARBA00022857"/>
    </source>
</evidence>
<sequence length="125" mass="13447">MTISIGVAGCLGRMGSELVKKIIQDKNTNFSGGFEHVGHKYINKAIGDVLGCVSDKKIADNGKNIFNNSDVVIDFTIPQSTKKNIDLAMETKTSLIIGTTGLDETVMNLINKASNMVPILQSTNM</sequence>
<dbReference type="InterPro" id="IPR036291">
    <property type="entry name" value="NAD(P)-bd_dom_sf"/>
</dbReference>
<evidence type="ECO:0000256" key="2">
    <source>
        <dbReference type="ARBA" id="ARBA00023002"/>
    </source>
</evidence>
<reference evidence="4" key="1">
    <citation type="submission" date="2018-05" db="EMBL/GenBank/DDBJ databases">
        <authorList>
            <person name="Lanie J.A."/>
            <person name="Ng W.-L."/>
            <person name="Kazmierczak K.M."/>
            <person name="Andrzejewski T.M."/>
            <person name="Davidsen T.M."/>
            <person name="Wayne K.J."/>
            <person name="Tettelin H."/>
            <person name="Glass J.I."/>
            <person name="Rusch D."/>
            <person name="Podicherti R."/>
            <person name="Tsui H.-C.T."/>
            <person name="Winkler M.E."/>
        </authorList>
    </citation>
    <scope>NUCLEOTIDE SEQUENCE</scope>
</reference>
<dbReference type="Gene3D" id="3.40.50.720">
    <property type="entry name" value="NAD(P)-binding Rossmann-like Domain"/>
    <property type="match status" value="1"/>
</dbReference>
<dbReference type="PANTHER" id="PTHR20836">
    <property type="entry name" value="DIHYDRODIPICOLINATE REDUCTASE"/>
    <property type="match status" value="1"/>
</dbReference>
<dbReference type="Pfam" id="PF01113">
    <property type="entry name" value="DapB_N"/>
    <property type="match status" value="1"/>
</dbReference>
<evidence type="ECO:0000259" key="3">
    <source>
        <dbReference type="Pfam" id="PF01113"/>
    </source>
</evidence>
<dbReference type="PANTHER" id="PTHR20836:SF0">
    <property type="entry name" value="4-HYDROXY-TETRAHYDRODIPICOLINATE REDUCTASE 1, CHLOROPLASTIC-RELATED"/>
    <property type="match status" value="1"/>
</dbReference>
<keyword evidence="2" id="KW-0560">Oxidoreductase</keyword>
<dbReference type="EMBL" id="UINC01179261">
    <property type="protein sequence ID" value="SVD87861.1"/>
    <property type="molecule type" value="Genomic_DNA"/>
</dbReference>
<gene>
    <name evidence="4" type="ORF">METZ01_LOCUS440715</name>
</gene>
<name>A0A382YXJ8_9ZZZZ</name>
<dbReference type="GO" id="GO:0019877">
    <property type="term" value="P:diaminopimelate biosynthetic process"/>
    <property type="evidence" value="ECO:0007669"/>
    <property type="project" value="TreeGrafter"/>
</dbReference>
<dbReference type="SUPFAM" id="SSF51735">
    <property type="entry name" value="NAD(P)-binding Rossmann-fold domains"/>
    <property type="match status" value="1"/>
</dbReference>
<dbReference type="InterPro" id="IPR000846">
    <property type="entry name" value="DapB_N"/>
</dbReference>
<dbReference type="CDD" id="cd02274">
    <property type="entry name" value="DHDPR_N"/>
    <property type="match status" value="1"/>
</dbReference>
<evidence type="ECO:0000313" key="4">
    <source>
        <dbReference type="EMBL" id="SVD87861.1"/>
    </source>
</evidence>
<feature type="non-terminal residue" evidence="4">
    <location>
        <position position="125"/>
    </location>
</feature>
<dbReference type="GO" id="GO:0009089">
    <property type="term" value="P:lysine biosynthetic process via diaminopimelate"/>
    <property type="evidence" value="ECO:0007669"/>
    <property type="project" value="InterPro"/>
</dbReference>
<dbReference type="GO" id="GO:0008839">
    <property type="term" value="F:4-hydroxy-tetrahydrodipicolinate reductase"/>
    <property type="evidence" value="ECO:0007669"/>
    <property type="project" value="InterPro"/>
</dbReference>
<protein>
    <recommendedName>
        <fullName evidence="3">Dihydrodipicolinate reductase N-terminal domain-containing protein</fullName>
    </recommendedName>
</protein>
<proteinExistence type="predicted"/>